<dbReference type="Proteomes" id="UP000198521">
    <property type="component" value="Unassembled WGS sequence"/>
</dbReference>
<sequence>MSKKVLVAPLNWGLGHATRCIPIINALIDEGFEPVIASDGAALALLKKEFPYLTKEEIPSYNIEYSKKASNFKIKMLLNSPKIAHAITAEKKATKRIIESDDFYGIISDNRMGVRHKSLPSVFITHQLTVLSGKTTSISTKIHNKYIKKFDVCWVPDMADDPSLSGELGHPKHSNIPVTYLGPLSRFNYQNLPKKYDIMVLLSGPEPQRTMLEEKLFQEFERSDKKIVFVRGIIEEDQKTYIKNNITIHNYLTGLALENTINSSNIIISRSGYTTVMDLAKLKKKAFFIPTPGQFEQEYLAERLTNNKLVPSCKQNEFTLKKLYDLNAYKGLSSFSTDIDYRELFHFFQSK</sequence>
<dbReference type="SUPFAM" id="SSF53756">
    <property type="entry name" value="UDP-Glycosyltransferase/glycogen phosphorylase"/>
    <property type="match status" value="1"/>
</dbReference>
<gene>
    <name evidence="2" type="ORF">SAMN04487910_1496</name>
</gene>
<dbReference type="Pfam" id="PF04101">
    <property type="entry name" value="Glyco_tran_28_C"/>
    <property type="match status" value="1"/>
</dbReference>
<dbReference type="InterPro" id="IPR007235">
    <property type="entry name" value="Glyco_trans_28_C"/>
</dbReference>
<accession>A0A1H7L383</accession>
<dbReference type="OrthoDB" id="9803241at2"/>
<dbReference type="EMBL" id="FOAB01000002">
    <property type="protein sequence ID" value="SEK92845.1"/>
    <property type="molecule type" value="Genomic_DNA"/>
</dbReference>
<organism evidence="2 3">
    <name type="scientific">Aquimarina amphilecti</name>
    <dbReference type="NCBI Taxonomy" id="1038014"/>
    <lineage>
        <taxon>Bacteria</taxon>
        <taxon>Pseudomonadati</taxon>
        <taxon>Bacteroidota</taxon>
        <taxon>Flavobacteriia</taxon>
        <taxon>Flavobacteriales</taxon>
        <taxon>Flavobacteriaceae</taxon>
        <taxon>Aquimarina</taxon>
    </lineage>
</organism>
<dbReference type="AlphaFoldDB" id="A0A1H7L383"/>
<proteinExistence type="predicted"/>
<feature type="domain" description="Glycosyl transferase family 28 C-terminal" evidence="1">
    <location>
        <begin position="218"/>
        <end position="323"/>
    </location>
</feature>
<evidence type="ECO:0000313" key="3">
    <source>
        <dbReference type="Proteomes" id="UP000198521"/>
    </source>
</evidence>
<keyword evidence="3" id="KW-1185">Reference proteome</keyword>
<reference evidence="2 3" key="1">
    <citation type="submission" date="2016-10" db="EMBL/GenBank/DDBJ databases">
        <authorList>
            <person name="de Groot N.N."/>
        </authorList>
    </citation>
    <scope>NUCLEOTIDE SEQUENCE [LARGE SCALE GENOMIC DNA]</scope>
    <source>
        <strain evidence="2 3">DSM 25232</strain>
    </source>
</reference>
<dbReference type="Gene3D" id="3.40.50.2000">
    <property type="entry name" value="Glycogen Phosphorylase B"/>
    <property type="match status" value="1"/>
</dbReference>
<evidence type="ECO:0000259" key="1">
    <source>
        <dbReference type="Pfam" id="PF04101"/>
    </source>
</evidence>
<name>A0A1H7L383_AQUAM</name>
<dbReference type="RefSeq" id="WP_091407111.1">
    <property type="nucleotide sequence ID" value="NZ_FOAB01000002.1"/>
</dbReference>
<dbReference type="GO" id="GO:0016758">
    <property type="term" value="F:hexosyltransferase activity"/>
    <property type="evidence" value="ECO:0007669"/>
    <property type="project" value="InterPro"/>
</dbReference>
<dbReference type="STRING" id="1038014.SAMN04487910_1496"/>
<protein>
    <recommendedName>
        <fullName evidence="1">Glycosyl transferase family 28 C-terminal domain-containing protein</fullName>
    </recommendedName>
</protein>
<evidence type="ECO:0000313" key="2">
    <source>
        <dbReference type="EMBL" id="SEK92845.1"/>
    </source>
</evidence>